<evidence type="ECO:0000256" key="1">
    <source>
        <dbReference type="SAM" id="SignalP"/>
    </source>
</evidence>
<proteinExistence type="predicted"/>
<feature type="signal peptide" evidence="1">
    <location>
        <begin position="1"/>
        <end position="23"/>
    </location>
</feature>
<keyword evidence="3" id="KW-1185">Reference proteome</keyword>
<dbReference type="EMBL" id="JBHUNA010000018">
    <property type="protein sequence ID" value="MFD2760979.1"/>
    <property type="molecule type" value="Genomic_DNA"/>
</dbReference>
<name>A0ABW5V5K3_9BACI</name>
<organism evidence="2 3">
    <name type="scientific">Lentibacillus juripiscarius</name>
    <dbReference type="NCBI Taxonomy" id="257446"/>
    <lineage>
        <taxon>Bacteria</taxon>
        <taxon>Bacillati</taxon>
        <taxon>Bacillota</taxon>
        <taxon>Bacilli</taxon>
        <taxon>Bacillales</taxon>
        <taxon>Bacillaceae</taxon>
        <taxon>Lentibacillus</taxon>
    </lineage>
</organism>
<evidence type="ECO:0000313" key="3">
    <source>
        <dbReference type="Proteomes" id="UP001597502"/>
    </source>
</evidence>
<gene>
    <name evidence="2" type="ORF">ACFSUO_08360</name>
</gene>
<feature type="chain" id="PRO_5046991664" description="Phosphatase" evidence="1">
    <location>
        <begin position="24"/>
        <end position="44"/>
    </location>
</feature>
<keyword evidence="1" id="KW-0732">Signal</keyword>
<evidence type="ECO:0000313" key="2">
    <source>
        <dbReference type="EMBL" id="MFD2760979.1"/>
    </source>
</evidence>
<reference evidence="3" key="1">
    <citation type="journal article" date="2019" name="Int. J. Syst. Evol. Microbiol.">
        <title>The Global Catalogue of Microorganisms (GCM) 10K type strain sequencing project: providing services to taxonomists for standard genome sequencing and annotation.</title>
        <authorList>
            <consortium name="The Broad Institute Genomics Platform"/>
            <consortium name="The Broad Institute Genome Sequencing Center for Infectious Disease"/>
            <person name="Wu L."/>
            <person name="Ma J."/>
        </authorList>
    </citation>
    <scope>NUCLEOTIDE SEQUENCE [LARGE SCALE GENOMIC DNA]</scope>
    <source>
        <strain evidence="3">TISTR 1535</strain>
    </source>
</reference>
<sequence>MKKLLITLGVMATLLFSISGFNATDMAALPSIEPMVDPGLGDLD</sequence>
<evidence type="ECO:0008006" key="4">
    <source>
        <dbReference type="Google" id="ProtNLM"/>
    </source>
</evidence>
<protein>
    <recommendedName>
        <fullName evidence="4">Phosphatase</fullName>
    </recommendedName>
</protein>
<dbReference type="Proteomes" id="UP001597502">
    <property type="component" value="Unassembled WGS sequence"/>
</dbReference>
<accession>A0ABW5V5K3</accession>
<comment type="caution">
    <text evidence="2">The sequence shown here is derived from an EMBL/GenBank/DDBJ whole genome shotgun (WGS) entry which is preliminary data.</text>
</comment>
<dbReference type="RefSeq" id="WP_382393002.1">
    <property type="nucleotide sequence ID" value="NZ_JBHUNA010000018.1"/>
</dbReference>